<dbReference type="GO" id="GO:0000166">
    <property type="term" value="F:nucleotide binding"/>
    <property type="evidence" value="ECO:0007669"/>
    <property type="project" value="UniProtKB-KW"/>
</dbReference>
<accession>A0A7K1KK32</accession>
<keyword evidence="7" id="KW-1185">Reference proteome</keyword>
<evidence type="ECO:0000313" key="7">
    <source>
        <dbReference type="Proteomes" id="UP000461162"/>
    </source>
</evidence>
<feature type="domain" description="Calcineurin-like phosphoesterase" evidence="4">
    <location>
        <begin position="27"/>
        <end position="245"/>
    </location>
</feature>
<comment type="caution">
    <text evidence="6">The sequence shown here is derived from an EMBL/GenBank/DDBJ whole genome shotgun (WGS) entry which is preliminary data.</text>
</comment>
<dbReference type="PROSITE" id="PS00785">
    <property type="entry name" value="5_NUCLEOTIDASE_1"/>
    <property type="match status" value="1"/>
</dbReference>
<name>A0A7K1KK32_9BACT</name>
<reference evidence="6 7" key="1">
    <citation type="submission" date="2019-11" db="EMBL/GenBank/DDBJ databases">
        <title>Pseudodesulfovibrio alkaliphilus, sp. nov., an alkaliphilic sulfate-reducing bacteria from mud volcano of Taman peninsula, Russia.</title>
        <authorList>
            <person name="Frolova A."/>
            <person name="Merkel A.Y."/>
            <person name="Slobodkin A.I."/>
        </authorList>
    </citation>
    <scope>NUCLEOTIDE SEQUENCE [LARGE SCALE GENOMIC DNA]</scope>
    <source>
        <strain evidence="6 7">F-1</strain>
    </source>
</reference>
<sequence length="580" mass="60694">MLLTVRFWLAFMMVLTLGAQAPALELTVLHINDSHSFLDDTAERLLPGGTPVTARLGGWARLARAVEEERDAGRADNRSVALFHAGDAVQGDLYFTRYGGRPEMELLDRLGFEAMVLGNHEFDRGGAFLARMLGFARLPVLGANVDASGVPELAGRITPFVVLDFNGESVGVVGLSLRDTPVLSSPGPGLSFSDEAAAARSAVAELERAGVNKIILLTHVGLARDMELAATVPGVDLIVGGHSHSLLGDAEALAGLGLTADNAYPVLVAGPDGDPVYVVTAWKWARVLGRFDVSFDKSGRITAAQGRPLLLVGDVFEASGADGERETLTGRAREDILALVNRNPAAAVVPADAQIDAFLKPYRDGVAAMRQETVGRASADLPHIRVPDMDVTGRGLHGGSLIAPLVARSMLERLAATGGPADMALINAGSVRHGLEQGGITVGMIHTMLPFGNTIVVVELTGAQVVRALENGVGRGGGAFPYVSGMRFKADMNRPEGSRISDVALVGVGGAAIPLDPARTYRVATNAYVARGGDGYAVMQEASNATDTGFVDALVFLGFVAGTKVLDPPTTTGVTYIPVR</sequence>
<dbReference type="InterPro" id="IPR006179">
    <property type="entry name" value="5_nucleotidase/apyrase"/>
</dbReference>
<dbReference type="Pfam" id="PF02872">
    <property type="entry name" value="5_nucleotid_C"/>
    <property type="match status" value="1"/>
</dbReference>
<dbReference type="SUPFAM" id="SSF56300">
    <property type="entry name" value="Metallo-dependent phosphatases"/>
    <property type="match status" value="1"/>
</dbReference>
<gene>
    <name evidence="6" type="ORF">GKC30_01740</name>
</gene>
<dbReference type="Proteomes" id="UP000461162">
    <property type="component" value="Unassembled WGS sequence"/>
</dbReference>
<dbReference type="GO" id="GO:0009166">
    <property type="term" value="P:nucleotide catabolic process"/>
    <property type="evidence" value="ECO:0007669"/>
    <property type="project" value="InterPro"/>
</dbReference>
<dbReference type="InterPro" id="IPR004843">
    <property type="entry name" value="Calcineurin-like_PHP"/>
</dbReference>
<dbReference type="GO" id="GO:0046872">
    <property type="term" value="F:metal ion binding"/>
    <property type="evidence" value="ECO:0007669"/>
    <property type="project" value="InterPro"/>
</dbReference>
<keyword evidence="2 3" id="KW-0732">Signal</keyword>
<dbReference type="PROSITE" id="PS00786">
    <property type="entry name" value="5_NUCLEOTIDASE_2"/>
    <property type="match status" value="1"/>
</dbReference>
<proteinExistence type="inferred from homology"/>
<dbReference type="Pfam" id="PF00149">
    <property type="entry name" value="Metallophos"/>
    <property type="match status" value="1"/>
</dbReference>
<dbReference type="Gene3D" id="3.90.780.10">
    <property type="entry name" value="5'-Nucleotidase, C-terminal domain"/>
    <property type="match status" value="1"/>
</dbReference>
<evidence type="ECO:0000313" key="6">
    <source>
        <dbReference type="EMBL" id="MUM76351.1"/>
    </source>
</evidence>
<keyword evidence="3" id="KW-0547">Nucleotide-binding</keyword>
<evidence type="ECO:0000256" key="3">
    <source>
        <dbReference type="RuleBase" id="RU362119"/>
    </source>
</evidence>
<protein>
    <submittedName>
        <fullName evidence="6">Bifunctional NAD pyrophosphatase/5'-nucleotidase</fullName>
    </submittedName>
</protein>
<dbReference type="PANTHER" id="PTHR11575">
    <property type="entry name" value="5'-NUCLEOTIDASE-RELATED"/>
    <property type="match status" value="1"/>
</dbReference>
<dbReference type="PANTHER" id="PTHR11575:SF24">
    <property type="entry name" value="5'-NUCLEOTIDASE"/>
    <property type="match status" value="1"/>
</dbReference>
<dbReference type="EMBL" id="WODC01000001">
    <property type="protein sequence ID" value="MUM76351.1"/>
    <property type="molecule type" value="Genomic_DNA"/>
</dbReference>
<evidence type="ECO:0000259" key="5">
    <source>
        <dbReference type="Pfam" id="PF02872"/>
    </source>
</evidence>
<dbReference type="PRINTS" id="PR01607">
    <property type="entry name" value="APYRASEFAMLY"/>
</dbReference>
<evidence type="ECO:0000259" key="4">
    <source>
        <dbReference type="Pfam" id="PF00149"/>
    </source>
</evidence>
<dbReference type="InterPro" id="IPR029052">
    <property type="entry name" value="Metallo-depent_PP-like"/>
</dbReference>
<comment type="similarity">
    <text evidence="1 3">Belongs to the 5'-nucleotidase family.</text>
</comment>
<feature type="signal peptide" evidence="3">
    <location>
        <begin position="1"/>
        <end position="21"/>
    </location>
</feature>
<dbReference type="InterPro" id="IPR036907">
    <property type="entry name" value="5'-Nucleotdase_C_sf"/>
</dbReference>
<organism evidence="6 7">
    <name type="scientific">Pseudodesulfovibrio alkaliphilus</name>
    <dbReference type="NCBI Taxonomy" id="2661613"/>
    <lineage>
        <taxon>Bacteria</taxon>
        <taxon>Pseudomonadati</taxon>
        <taxon>Thermodesulfobacteriota</taxon>
        <taxon>Desulfovibrionia</taxon>
        <taxon>Desulfovibrionales</taxon>
        <taxon>Desulfovibrionaceae</taxon>
    </lineage>
</organism>
<dbReference type="AlphaFoldDB" id="A0A7K1KK32"/>
<dbReference type="GO" id="GO:0016788">
    <property type="term" value="F:hydrolase activity, acting on ester bonds"/>
    <property type="evidence" value="ECO:0007669"/>
    <property type="project" value="InterPro"/>
</dbReference>
<keyword evidence="3" id="KW-0378">Hydrolase</keyword>
<dbReference type="InterPro" id="IPR008334">
    <property type="entry name" value="5'-Nucleotdase_C"/>
</dbReference>
<dbReference type="RefSeq" id="WP_155931899.1">
    <property type="nucleotide sequence ID" value="NZ_WODC01000001.1"/>
</dbReference>
<dbReference type="Gene3D" id="3.60.21.10">
    <property type="match status" value="1"/>
</dbReference>
<feature type="domain" description="5'-Nucleotidase C-terminal" evidence="5">
    <location>
        <begin position="397"/>
        <end position="540"/>
    </location>
</feature>
<dbReference type="InterPro" id="IPR006146">
    <property type="entry name" value="5'-Nucleotdase_CS"/>
</dbReference>
<dbReference type="SUPFAM" id="SSF55816">
    <property type="entry name" value="5'-nucleotidase (syn. UDP-sugar hydrolase), C-terminal domain"/>
    <property type="match status" value="1"/>
</dbReference>
<feature type="chain" id="PRO_5029950260" evidence="3">
    <location>
        <begin position="22"/>
        <end position="580"/>
    </location>
</feature>
<evidence type="ECO:0000256" key="1">
    <source>
        <dbReference type="ARBA" id="ARBA00006654"/>
    </source>
</evidence>
<evidence type="ECO:0000256" key="2">
    <source>
        <dbReference type="ARBA" id="ARBA00022729"/>
    </source>
</evidence>